<name>A0A067Q522_9AGAM</name>
<feature type="region of interest" description="Disordered" evidence="1">
    <location>
        <begin position="1"/>
        <end position="35"/>
    </location>
</feature>
<gene>
    <name evidence="2" type="ORF">JAAARDRAFT_30056</name>
</gene>
<reference evidence="3" key="1">
    <citation type="journal article" date="2014" name="Proc. Natl. Acad. Sci. U.S.A.">
        <title>Extensive sampling of basidiomycete genomes demonstrates inadequacy of the white-rot/brown-rot paradigm for wood decay fungi.</title>
        <authorList>
            <person name="Riley R."/>
            <person name="Salamov A.A."/>
            <person name="Brown D.W."/>
            <person name="Nagy L.G."/>
            <person name="Floudas D."/>
            <person name="Held B.W."/>
            <person name="Levasseur A."/>
            <person name="Lombard V."/>
            <person name="Morin E."/>
            <person name="Otillar R."/>
            <person name="Lindquist E.A."/>
            <person name="Sun H."/>
            <person name="LaButti K.M."/>
            <person name="Schmutz J."/>
            <person name="Jabbour D."/>
            <person name="Luo H."/>
            <person name="Baker S.E."/>
            <person name="Pisabarro A.G."/>
            <person name="Walton J.D."/>
            <person name="Blanchette R.A."/>
            <person name="Henrissat B."/>
            <person name="Martin F."/>
            <person name="Cullen D."/>
            <person name="Hibbett D.S."/>
            <person name="Grigoriev I.V."/>
        </authorList>
    </citation>
    <scope>NUCLEOTIDE SEQUENCE [LARGE SCALE GENOMIC DNA]</scope>
    <source>
        <strain evidence="3">MUCL 33604</strain>
    </source>
</reference>
<evidence type="ECO:0000313" key="3">
    <source>
        <dbReference type="Proteomes" id="UP000027265"/>
    </source>
</evidence>
<proteinExistence type="predicted"/>
<keyword evidence="3" id="KW-1185">Reference proteome</keyword>
<feature type="compositionally biased region" description="Basic and acidic residues" evidence="1">
    <location>
        <begin position="84"/>
        <end position="94"/>
    </location>
</feature>
<accession>A0A067Q522</accession>
<evidence type="ECO:0000256" key="1">
    <source>
        <dbReference type="SAM" id="MobiDB-lite"/>
    </source>
</evidence>
<dbReference type="InParanoid" id="A0A067Q522"/>
<protein>
    <submittedName>
        <fullName evidence="2">Uncharacterized protein</fullName>
    </submittedName>
</protein>
<dbReference type="AlphaFoldDB" id="A0A067Q522"/>
<dbReference type="HOGENOM" id="CLU_1652404_0_0_1"/>
<feature type="compositionally biased region" description="Basic and acidic residues" evidence="1">
    <location>
        <begin position="117"/>
        <end position="143"/>
    </location>
</feature>
<organism evidence="2 3">
    <name type="scientific">Jaapia argillacea MUCL 33604</name>
    <dbReference type="NCBI Taxonomy" id="933084"/>
    <lineage>
        <taxon>Eukaryota</taxon>
        <taxon>Fungi</taxon>
        <taxon>Dikarya</taxon>
        <taxon>Basidiomycota</taxon>
        <taxon>Agaricomycotina</taxon>
        <taxon>Agaricomycetes</taxon>
        <taxon>Agaricomycetidae</taxon>
        <taxon>Jaapiales</taxon>
        <taxon>Jaapiaceae</taxon>
        <taxon>Jaapia</taxon>
    </lineage>
</organism>
<evidence type="ECO:0000313" key="2">
    <source>
        <dbReference type="EMBL" id="KDQ62153.1"/>
    </source>
</evidence>
<feature type="compositionally biased region" description="Basic residues" evidence="1">
    <location>
        <begin position="96"/>
        <end position="105"/>
    </location>
</feature>
<dbReference type="EMBL" id="KL197711">
    <property type="protein sequence ID" value="KDQ62153.1"/>
    <property type="molecule type" value="Genomic_DNA"/>
</dbReference>
<feature type="region of interest" description="Disordered" evidence="1">
    <location>
        <begin position="84"/>
        <end position="160"/>
    </location>
</feature>
<dbReference type="Proteomes" id="UP000027265">
    <property type="component" value="Unassembled WGS sequence"/>
</dbReference>
<sequence>MAIPLVPSIPEQQAAGPTREHQPSQSNNELLTEGRLNFEGVDSGLEMFHAINVPSYGHARATPFQRGENEERLPRTNYLVQVDVHELNPEDQPPRHGPRQSRKRKSAEQANVTSSKARQDKGRPGKLRDIVEGTSRDSTKIDNVRQSSQLCRKVGVVPSN</sequence>